<name>A0A4R6UWM4_9ACTN</name>
<protein>
    <recommendedName>
        <fullName evidence="4">Spore-associated protein A</fullName>
    </recommendedName>
</protein>
<dbReference type="OrthoDB" id="1099523at2"/>
<sequence length="133" mass="13314">MIKKLAGSGLAAAVLLAGSAVAAAPASAASYNGVCGQGYSVVNSAPIGSAGTVYLTYSSSTRKNCVVTVLSDQGTRVRAEAGLKKDTSTAWTTDAGDFAQYAGPVYLSAPGECVDWGGLIGTQWVVRTGTNCG</sequence>
<gene>
    <name evidence="2" type="ORF">EV190_11080</name>
</gene>
<organism evidence="2 3">
    <name type="scientific">Actinorugispora endophytica</name>
    <dbReference type="NCBI Taxonomy" id="1605990"/>
    <lineage>
        <taxon>Bacteria</taxon>
        <taxon>Bacillati</taxon>
        <taxon>Actinomycetota</taxon>
        <taxon>Actinomycetes</taxon>
        <taxon>Streptosporangiales</taxon>
        <taxon>Nocardiopsidaceae</taxon>
        <taxon>Actinorugispora</taxon>
    </lineage>
</organism>
<accession>A0A4R6UWM4</accession>
<reference evidence="2 3" key="1">
    <citation type="submission" date="2019-03" db="EMBL/GenBank/DDBJ databases">
        <title>Genomic Encyclopedia of Type Strains, Phase IV (KMG-IV): sequencing the most valuable type-strain genomes for metagenomic binning, comparative biology and taxonomic classification.</title>
        <authorList>
            <person name="Goeker M."/>
        </authorList>
    </citation>
    <scope>NUCLEOTIDE SEQUENCE [LARGE SCALE GENOMIC DNA]</scope>
    <source>
        <strain evidence="2 3">DSM 46770</strain>
    </source>
</reference>
<evidence type="ECO:0000313" key="3">
    <source>
        <dbReference type="Proteomes" id="UP000295281"/>
    </source>
</evidence>
<dbReference type="RefSeq" id="WP_133742008.1">
    <property type="nucleotide sequence ID" value="NZ_SNYN01000010.1"/>
</dbReference>
<dbReference type="AlphaFoldDB" id="A0A4R6UWM4"/>
<evidence type="ECO:0008006" key="4">
    <source>
        <dbReference type="Google" id="ProtNLM"/>
    </source>
</evidence>
<feature type="chain" id="PRO_5039231848" description="Spore-associated protein A" evidence="1">
    <location>
        <begin position="23"/>
        <end position="133"/>
    </location>
</feature>
<keyword evidence="1" id="KW-0732">Signal</keyword>
<comment type="caution">
    <text evidence="2">The sequence shown here is derived from an EMBL/GenBank/DDBJ whole genome shotgun (WGS) entry which is preliminary data.</text>
</comment>
<feature type="signal peptide" evidence="1">
    <location>
        <begin position="1"/>
        <end position="22"/>
    </location>
</feature>
<evidence type="ECO:0000313" key="2">
    <source>
        <dbReference type="EMBL" id="TDQ51591.1"/>
    </source>
</evidence>
<dbReference type="EMBL" id="SNYN01000010">
    <property type="protein sequence ID" value="TDQ51591.1"/>
    <property type="molecule type" value="Genomic_DNA"/>
</dbReference>
<proteinExistence type="predicted"/>
<dbReference type="Proteomes" id="UP000295281">
    <property type="component" value="Unassembled WGS sequence"/>
</dbReference>
<evidence type="ECO:0000256" key="1">
    <source>
        <dbReference type="SAM" id="SignalP"/>
    </source>
</evidence>
<keyword evidence="3" id="KW-1185">Reference proteome</keyword>